<dbReference type="EMBL" id="BQNB010009693">
    <property type="protein sequence ID" value="GJS67088.1"/>
    <property type="molecule type" value="Genomic_DNA"/>
</dbReference>
<gene>
    <name evidence="1" type="ORF">Tco_0681652</name>
</gene>
<protein>
    <submittedName>
        <fullName evidence="1">Uncharacterized protein</fullName>
    </submittedName>
</protein>
<sequence>MIPIMKWSGMNLTEGVDWEAERLNAISKRLSRRLCKRLGERLCKRFSGKLFRRFENWYMFRTEGRFDPSRSFGTSGSFVDRLSISVTDLEWAMVEMSSLRENQTWFLVRLPAGKQSRKAKVNRWMFKGVKAFSHVNFDEYICVALSEGLLIAGKEDLTCVETLYGLVVGFDGFLLKRILQYRSLDTLYRKSPNLAFNLLKLLEMESRSASKWEIVEL</sequence>
<reference evidence="1" key="1">
    <citation type="journal article" date="2022" name="Int. J. Mol. Sci.">
        <title>Draft Genome of Tanacetum Coccineum: Genomic Comparison of Closely Related Tanacetum-Family Plants.</title>
        <authorList>
            <person name="Yamashiro T."/>
            <person name="Shiraishi A."/>
            <person name="Nakayama K."/>
            <person name="Satake H."/>
        </authorList>
    </citation>
    <scope>NUCLEOTIDE SEQUENCE</scope>
</reference>
<evidence type="ECO:0000313" key="2">
    <source>
        <dbReference type="Proteomes" id="UP001151760"/>
    </source>
</evidence>
<comment type="caution">
    <text evidence="1">The sequence shown here is derived from an EMBL/GenBank/DDBJ whole genome shotgun (WGS) entry which is preliminary data.</text>
</comment>
<accession>A0ABQ4XQ77</accession>
<keyword evidence="2" id="KW-1185">Reference proteome</keyword>
<organism evidence="1 2">
    <name type="scientific">Tanacetum coccineum</name>
    <dbReference type="NCBI Taxonomy" id="301880"/>
    <lineage>
        <taxon>Eukaryota</taxon>
        <taxon>Viridiplantae</taxon>
        <taxon>Streptophyta</taxon>
        <taxon>Embryophyta</taxon>
        <taxon>Tracheophyta</taxon>
        <taxon>Spermatophyta</taxon>
        <taxon>Magnoliopsida</taxon>
        <taxon>eudicotyledons</taxon>
        <taxon>Gunneridae</taxon>
        <taxon>Pentapetalae</taxon>
        <taxon>asterids</taxon>
        <taxon>campanulids</taxon>
        <taxon>Asterales</taxon>
        <taxon>Asteraceae</taxon>
        <taxon>Asteroideae</taxon>
        <taxon>Anthemideae</taxon>
        <taxon>Anthemidinae</taxon>
        <taxon>Tanacetum</taxon>
    </lineage>
</organism>
<evidence type="ECO:0000313" key="1">
    <source>
        <dbReference type="EMBL" id="GJS67088.1"/>
    </source>
</evidence>
<proteinExistence type="predicted"/>
<dbReference type="Proteomes" id="UP001151760">
    <property type="component" value="Unassembled WGS sequence"/>
</dbReference>
<name>A0ABQ4XQ77_9ASTR</name>
<reference evidence="1" key="2">
    <citation type="submission" date="2022-01" db="EMBL/GenBank/DDBJ databases">
        <authorList>
            <person name="Yamashiro T."/>
            <person name="Shiraishi A."/>
            <person name="Satake H."/>
            <person name="Nakayama K."/>
        </authorList>
    </citation>
    <scope>NUCLEOTIDE SEQUENCE</scope>
</reference>